<feature type="transmembrane region" description="Helical" evidence="2">
    <location>
        <begin position="90"/>
        <end position="113"/>
    </location>
</feature>
<name>A0A829WYU9_GLUOY</name>
<keyword evidence="2" id="KW-0472">Membrane</keyword>
<proteinExistence type="predicted"/>
<evidence type="ECO:0000313" key="4">
    <source>
        <dbReference type="Proteomes" id="UP000484858"/>
    </source>
</evidence>
<evidence type="ECO:0000313" key="3">
    <source>
        <dbReference type="EMBL" id="GEM17971.1"/>
    </source>
</evidence>
<sequence>MERRIAEGLERHEARKTVEKGGGGGDNGGMDDLAPRIAVLEHIAKDTAETLKGIQAELRDTSKEIQTELRDMRKDMNAEFKAIRQEGLKVAIWLLSAGVVAFGALFGLMAHGFKWIG</sequence>
<protein>
    <recommendedName>
        <fullName evidence="5">DUF1640 domain-containing protein</fullName>
    </recommendedName>
</protein>
<feature type="compositionally biased region" description="Basic and acidic residues" evidence="1">
    <location>
        <begin position="1"/>
        <end position="19"/>
    </location>
</feature>
<feature type="region of interest" description="Disordered" evidence="1">
    <location>
        <begin position="1"/>
        <end position="32"/>
    </location>
</feature>
<dbReference type="EMBL" id="BARJ01000012">
    <property type="protein sequence ID" value="GEM17971.1"/>
    <property type="molecule type" value="Genomic_DNA"/>
</dbReference>
<organism evidence="3 4">
    <name type="scientific">Gluconobacter oxydans NBRC 3293</name>
    <dbReference type="NCBI Taxonomy" id="1315969"/>
    <lineage>
        <taxon>Bacteria</taxon>
        <taxon>Pseudomonadati</taxon>
        <taxon>Pseudomonadota</taxon>
        <taxon>Alphaproteobacteria</taxon>
        <taxon>Acetobacterales</taxon>
        <taxon>Acetobacteraceae</taxon>
        <taxon>Gluconobacter</taxon>
    </lineage>
</organism>
<reference evidence="3 4" key="1">
    <citation type="submission" date="2013-04" db="EMBL/GenBank/DDBJ databases">
        <title>Gluconobacter oxydans NBRC 3293 whole genome sequence.</title>
        <authorList>
            <person name="Matsutani M."/>
            <person name="Yakushi T."/>
            <person name="Matsushita K."/>
        </authorList>
    </citation>
    <scope>NUCLEOTIDE SEQUENCE [LARGE SCALE GENOMIC DNA]</scope>
    <source>
        <strain evidence="3 4">NBRC 3293</strain>
    </source>
</reference>
<evidence type="ECO:0000256" key="1">
    <source>
        <dbReference type="SAM" id="MobiDB-lite"/>
    </source>
</evidence>
<keyword evidence="2" id="KW-1133">Transmembrane helix</keyword>
<accession>A0A829WYU9</accession>
<keyword evidence="2" id="KW-0812">Transmembrane</keyword>
<evidence type="ECO:0008006" key="5">
    <source>
        <dbReference type="Google" id="ProtNLM"/>
    </source>
</evidence>
<dbReference type="Proteomes" id="UP000484858">
    <property type="component" value="Unassembled WGS sequence"/>
</dbReference>
<dbReference type="AlphaFoldDB" id="A0A829WYU9"/>
<gene>
    <name evidence="3" type="ORF">NBRC3293_2468</name>
</gene>
<evidence type="ECO:0000256" key="2">
    <source>
        <dbReference type="SAM" id="Phobius"/>
    </source>
</evidence>
<comment type="caution">
    <text evidence="3">The sequence shown here is derived from an EMBL/GenBank/DDBJ whole genome shotgun (WGS) entry which is preliminary data.</text>
</comment>